<proteinExistence type="predicted"/>
<dbReference type="RefSeq" id="WP_072985847.1">
    <property type="nucleotide sequence ID" value="NZ_FQZB01000006.1"/>
</dbReference>
<evidence type="ECO:0000313" key="1">
    <source>
        <dbReference type="EMBL" id="SHJ08606.1"/>
    </source>
</evidence>
<dbReference type="AlphaFoldDB" id="A0A1M6GF66"/>
<name>A0A1M6GF66_9CLOT</name>
<reference evidence="1 2" key="1">
    <citation type="submission" date="2016-11" db="EMBL/GenBank/DDBJ databases">
        <authorList>
            <person name="Jaros S."/>
            <person name="Januszkiewicz K."/>
            <person name="Wedrychowicz H."/>
        </authorList>
    </citation>
    <scope>NUCLEOTIDE SEQUENCE [LARGE SCALE GENOMIC DNA]</scope>
    <source>
        <strain evidence="1 2">DSM 21758</strain>
    </source>
</reference>
<accession>A0A1M6GF66</accession>
<dbReference type="Proteomes" id="UP000184310">
    <property type="component" value="Unassembled WGS sequence"/>
</dbReference>
<keyword evidence="2" id="KW-1185">Reference proteome</keyword>
<dbReference type="STRING" id="1121302.SAMN02745163_01273"/>
<sequence length="71" mass="8415">MYNERERGRGFKKYINYGRNCVRLNSFPRVCNCDDSYNKKEKTDGEPSILDIFSNVRIVATIKDDEELYLI</sequence>
<gene>
    <name evidence="1" type="ORF">SAMN02745163_01273</name>
</gene>
<protein>
    <submittedName>
        <fullName evidence="1">Uncharacterized protein</fullName>
    </submittedName>
</protein>
<dbReference type="EMBL" id="FQZB01000006">
    <property type="protein sequence ID" value="SHJ08606.1"/>
    <property type="molecule type" value="Genomic_DNA"/>
</dbReference>
<organism evidence="1 2">
    <name type="scientific">Clostridium cavendishii DSM 21758</name>
    <dbReference type="NCBI Taxonomy" id="1121302"/>
    <lineage>
        <taxon>Bacteria</taxon>
        <taxon>Bacillati</taxon>
        <taxon>Bacillota</taxon>
        <taxon>Clostridia</taxon>
        <taxon>Eubacteriales</taxon>
        <taxon>Clostridiaceae</taxon>
        <taxon>Clostridium</taxon>
    </lineage>
</organism>
<evidence type="ECO:0000313" key="2">
    <source>
        <dbReference type="Proteomes" id="UP000184310"/>
    </source>
</evidence>